<evidence type="ECO:0000256" key="8">
    <source>
        <dbReference type="SAM" id="SignalP"/>
    </source>
</evidence>
<comment type="caution">
    <text evidence="9">The sequence shown here is derived from an EMBL/GenBank/DDBJ whole genome shotgun (WGS) entry which is preliminary data.</text>
</comment>
<comment type="similarity">
    <text evidence="2">Belongs to the UPF0057 (PMP3) family.</text>
</comment>
<gene>
    <name evidence="9" type="ORF">SASPL_114661</name>
</gene>
<dbReference type="EMBL" id="PNBA02000005">
    <property type="protein sequence ID" value="KAG6424246.1"/>
    <property type="molecule type" value="Genomic_DNA"/>
</dbReference>
<feature type="region of interest" description="Disordered" evidence="6">
    <location>
        <begin position="85"/>
        <end position="107"/>
    </location>
</feature>
<reference evidence="9" key="1">
    <citation type="submission" date="2018-01" db="EMBL/GenBank/DDBJ databases">
        <authorList>
            <person name="Mao J.F."/>
        </authorList>
    </citation>
    <scope>NUCLEOTIDE SEQUENCE</scope>
    <source>
        <strain evidence="9">Huo1</strain>
        <tissue evidence="9">Leaf</tissue>
    </source>
</reference>
<evidence type="ECO:0000256" key="7">
    <source>
        <dbReference type="SAM" id="Phobius"/>
    </source>
</evidence>
<evidence type="ECO:0000256" key="5">
    <source>
        <dbReference type="ARBA" id="ARBA00023136"/>
    </source>
</evidence>
<feature type="chain" id="PRO_5036448775" description="Proteolipid membrane potential modulator" evidence="8">
    <location>
        <begin position="24"/>
        <end position="202"/>
    </location>
</feature>
<feature type="region of interest" description="Disordered" evidence="6">
    <location>
        <begin position="128"/>
        <end position="150"/>
    </location>
</feature>
<organism evidence="9">
    <name type="scientific">Salvia splendens</name>
    <name type="common">Scarlet sage</name>
    <dbReference type="NCBI Taxonomy" id="180675"/>
    <lineage>
        <taxon>Eukaryota</taxon>
        <taxon>Viridiplantae</taxon>
        <taxon>Streptophyta</taxon>
        <taxon>Embryophyta</taxon>
        <taxon>Tracheophyta</taxon>
        <taxon>Spermatophyta</taxon>
        <taxon>Magnoliopsida</taxon>
        <taxon>eudicotyledons</taxon>
        <taxon>Gunneridae</taxon>
        <taxon>Pentapetalae</taxon>
        <taxon>asterids</taxon>
        <taxon>lamiids</taxon>
        <taxon>Lamiales</taxon>
        <taxon>Lamiaceae</taxon>
        <taxon>Nepetoideae</taxon>
        <taxon>Mentheae</taxon>
        <taxon>Salviinae</taxon>
        <taxon>Salvia</taxon>
        <taxon>Salvia subgen. Calosphace</taxon>
        <taxon>core Calosphace</taxon>
    </lineage>
</organism>
<evidence type="ECO:0000256" key="4">
    <source>
        <dbReference type="ARBA" id="ARBA00022989"/>
    </source>
</evidence>
<keyword evidence="5 7" id="KW-0472">Membrane</keyword>
<reference evidence="9" key="2">
    <citation type="submission" date="2020-08" db="EMBL/GenBank/DDBJ databases">
        <title>Plant Genome Project.</title>
        <authorList>
            <person name="Zhang R.-G."/>
        </authorList>
    </citation>
    <scope>NUCLEOTIDE SEQUENCE</scope>
    <source>
        <strain evidence="9">Huo1</strain>
        <tissue evidence="9">Leaf</tissue>
    </source>
</reference>
<sequence length="202" mass="22103">MSGRCELFCAIVLAILIPPLGVCLRHGCCTTEFFICLLLTILGYIPGIIYALYAIIFIDQDRFRDNGAEGPTPPDLFFYGSETEAPSKGFDGSETADPSEGFYGSETLPPSPLIDGSETLPPVVVFDESETQPPSQPFGWSETKPPSHHVNWGESETPSIGLDDIEECTAAAMLPAVEPNREYTDNEKAMLFIMFPCLKDLI</sequence>
<evidence type="ECO:0008006" key="11">
    <source>
        <dbReference type="Google" id="ProtNLM"/>
    </source>
</evidence>
<dbReference type="Pfam" id="PF01679">
    <property type="entry name" value="Pmp3"/>
    <property type="match status" value="1"/>
</dbReference>
<dbReference type="PROSITE" id="PS01309">
    <property type="entry name" value="UPF0057"/>
    <property type="match status" value="1"/>
</dbReference>
<evidence type="ECO:0000313" key="10">
    <source>
        <dbReference type="Proteomes" id="UP000298416"/>
    </source>
</evidence>
<keyword evidence="10" id="KW-1185">Reference proteome</keyword>
<evidence type="ECO:0000256" key="3">
    <source>
        <dbReference type="ARBA" id="ARBA00022692"/>
    </source>
</evidence>
<evidence type="ECO:0000256" key="6">
    <source>
        <dbReference type="SAM" id="MobiDB-lite"/>
    </source>
</evidence>
<dbReference type="Proteomes" id="UP000298416">
    <property type="component" value="Unassembled WGS sequence"/>
</dbReference>
<feature type="transmembrane region" description="Helical" evidence="7">
    <location>
        <begin position="35"/>
        <end position="58"/>
    </location>
</feature>
<keyword evidence="4 7" id="KW-1133">Transmembrane helix</keyword>
<dbReference type="AlphaFoldDB" id="A0A8X8Y6W9"/>
<evidence type="ECO:0000313" key="9">
    <source>
        <dbReference type="EMBL" id="KAG6424246.1"/>
    </source>
</evidence>
<accession>A0A8X8Y6W9</accession>
<dbReference type="PANTHER" id="PTHR21659:SF119">
    <property type="entry name" value="HYDROPHOBIC PROTEIN OSR8"/>
    <property type="match status" value="1"/>
</dbReference>
<feature type="signal peptide" evidence="8">
    <location>
        <begin position="1"/>
        <end position="23"/>
    </location>
</feature>
<dbReference type="InterPro" id="IPR000612">
    <property type="entry name" value="PMP3"/>
</dbReference>
<evidence type="ECO:0000256" key="2">
    <source>
        <dbReference type="ARBA" id="ARBA00009530"/>
    </source>
</evidence>
<keyword evidence="3 7" id="KW-0812">Transmembrane</keyword>
<evidence type="ECO:0000256" key="1">
    <source>
        <dbReference type="ARBA" id="ARBA00004370"/>
    </source>
</evidence>
<keyword evidence="8" id="KW-0732">Signal</keyword>
<proteinExistence type="inferred from homology"/>
<name>A0A8X8Y6W9_SALSN</name>
<protein>
    <recommendedName>
        <fullName evidence="11">Proteolipid membrane potential modulator</fullName>
    </recommendedName>
</protein>
<dbReference type="GO" id="GO:0016020">
    <property type="term" value="C:membrane"/>
    <property type="evidence" value="ECO:0007669"/>
    <property type="project" value="UniProtKB-SubCell"/>
</dbReference>
<dbReference type="PANTHER" id="PTHR21659">
    <property type="entry name" value="HYDROPHOBIC PROTEIN RCI2 LOW TEMPERATURE AND SALT RESPONSIVE PROTEIN LTI6 -RELATED"/>
    <property type="match status" value="1"/>
</dbReference>
<comment type="subcellular location">
    <subcellularLocation>
        <location evidence="1">Membrane</location>
    </subcellularLocation>
</comment>